<dbReference type="EMBL" id="JAUHHV010000008">
    <property type="protein sequence ID" value="KAK1415308.1"/>
    <property type="molecule type" value="Genomic_DNA"/>
</dbReference>
<proteinExistence type="predicted"/>
<feature type="region of interest" description="Disordered" evidence="1">
    <location>
        <begin position="223"/>
        <end position="246"/>
    </location>
</feature>
<organism evidence="2 3">
    <name type="scientific">Tagetes erecta</name>
    <name type="common">African marigold</name>
    <dbReference type="NCBI Taxonomy" id="13708"/>
    <lineage>
        <taxon>Eukaryota</taxon>
        <taxon>Viridiplantae</taxon>
        <taxon>Streptophyta</taxon>
        <taxon>Embryophyta</taxon>
        <taxon>Tracheophyta</taxon>
        <taxon>Spermatophyta</taxon>
        <taxon>Magnoliopsida</taxon>
        <taxon>eudicotyledons</taxon>
        <taxon>Gunneridae</taxon>
        <taxon>Pentapetalae</taxon>
        <taxon>asterids</taxon>
        <taxon>campanulids</taxon>
        <taxon>Asterales</taxon>
        <taxon>Asteraceae</taxon>
        <taxon>Asteroideae</taxon>
        <taxon>Heliantheae alliance</taxon>
        <taxon>Tageteae</taxon>
        <taxon>Tagetes</taxon>
    </lineage>
</organism>
<protein>
    <submittedName>
        <fullName evidence="2">Uncharacterized protein</fullName>
    </submittedName>
</protein>
<dbReference type="Proteomes" id="UP001229421">
    <property type="component" value="Unassembled WGS sequence"/>
</dbReference>
<dbReference type="Pfam" id="PF03004">
    <property type="entry name" value="Transposase_24"/>
    <property type="match status" value="1"/>
</dbReference>
<keyword evidence="3" id="KW-1185">Reference proteome</keyword>
<comment type="caution">
    <text evidence="2">The sequence shown here is derived from an EMBL/GenBank/DDBJ whole genome shotgun (WGS) entry which is preliminary data.</text>
</comment>
<name>A0AAD8NP00_TARER</name>
<feature type="compositionally biased region" description="Low complexity" evidence="1">
    <location>
        <begin position="223"/>
        <end position="236"/>
    </location>
</feature>
<gene>
    <name evidence="2" type="ORF">QVD17_31087</name>
</gene>
<dbReference type="PANTHER" id="PTHR33144">
    <property type="entry name" value="OS10G0409366 PROTEIN-RELATED"/>
    <property type="match status" value="1"/>
</dbReference>
<evidence type="ECO:0000256" key="1">
    <source>
        <dbReference type="SAM" id="MobiDB-lite"/>
    </source>
</evidence>
<evidence type="ECO:0000313" key="2">
    <source>
        <dbReference type="EMBL" id="KAK1415308.1"/>
    </source>
</evidence>
<dbReference type="PANTHER" id="PTHR33144:SF50">
    <property type="entry name" value="OS03G0714750 PROTEIN"/>
    <property type="match status" value="1"/>
</dbReference>
<reference evidence="2" key="1">
    <citation type="journal article" date="2023" name="bioRxiv">
        <title>Improved chromosome-level genome assembly for marigold (Tagetes erecta).</title>
        <authorList>
            <person name="Jiang F."/>
            <person name="Yuan L."/>
            <person name="Wang S."/>
            <person name="Wang H."/>
            <person name="Xu D."/>
            <person name="Wang A."/>
            <person name="Fan W."/>
        </authorList>
    </citation>
    <scope>NUCLEOTIDE SEQUENCE</scope>
    <source>
        <strain evidence="2">WSJ</strain>
        <tissue evidence="2">Leaf</tissue>
    </source>
</reference>
<dbReference type="AlphaFoldDB" id="A0AAD8NP00"/>
<sequence length="290" mass="32397">MGKKWRAWKGSLKTRLYDPSLSVDEIITIQTNSDNRVNPTQFKELATRWATSDFQSTCASKRLSRSKMKEPHVTGTKSFARLAHEVATKNNGVYPTRGEMYITTRTHKDGSIVDDKAADVVASLKSIASDSTSTSGDPDDFTNDDYSKVKGQEKRGYVRLVGRMPSATHNGNSQTDSQTINQLTSVVNVLMNVIQEHIPNANLSTVLSNMNIQVPGIGSSVRNSSSSVNEISSSRSHNNKGGSMEDKARAVIWKQEPVEMRYMVKIWERKAFNQLIFQVFLTLELRVVMM</sequence>
<dbReference type="InterPro" id="IPR004252">
    <property type="entry name" value="Probable_transposase_24"/>
</dbReference>
<accession>A0AAD8NP00</accession>
<evidence type="ECO:0000313" key="3">
    <source>
        <dbReference type="Proteomes" id="UP001229421"/>
    </source>
</evidence>
<feature type="region of interest" description="Disordered" evidence="1">
    <location>
        <begin position="128"/>
        <end position="147"/>
    </location>
</feature>